<feature type="region of interest" description="Disordered" evidence="1">
    <location>
        <begin position="96"/>
        <end position="134"/>
    </location>
</feature>
<accession>A0A6A5ZXH5</accession>
<evidence type="ECO:0000313" key="2">
    <source>
        <dbReference type="EMBL" id="KAF2123725.1"/>
    </source>
</evidence>
<evidence type="ECO:0000256" key="1">
    <source>
        <dbReference type="SAM" id="MobiDB-lite"/>
    </source>
</evidence>
<proteinExistence type="predicted"/>
<dbReference type="RefSeq" id="XP_033518119.1">
    <property type="nucleotide sequence ID" value="XM_033671008.1"/>
</dbReference>
<dbReference type="Proteomes" id="UP000799771">
    <property type="component" value="Unassembled WGS sequence"/>
</dbReference>
<keyword evidence="3" id="KW-1185">Reference proteome</keyword>
<organism evidence="2 3">
    <name type="scientific">Dothidotthia symphoricarpi CBS 119687</name>
    <dbReference type="NCBI Taxonomy" id="1392245"/>
    <lineage>
        <taxon>Eukaryota</taxon>
        <taxon>Fungi</taxon>
        <taxon>Dikarya</taxon>
        <taxon>Ascomycota</taxon>
        <taxon>Pezizomycotina</taxon>
        <taxon>Dothideomycetes</taxon>
        <taxon>Pleosporomycetidae</taxon>
        <taxon>Pleosporales</taxon>
        <taxon>Dothidotthiaceae</taxon>
        <taxon>Dothidotthia</taxon>
    </lineage>
</organism>
<name>A0A6A5ZXH5_9PLEO</name>
<protein>
    <submittedName>
        <fullName evidence="2">Uncharacterized protein</fullName>
    </submittedName>
</protein>
<dbReference type="GeneID" id="54411440"/>
<sequence length="193" mass="21616">MSPLASTYDHRTAALPTRFPLPIVTTLTPKIFNDTMRTHHGITVDIIPAQLESKFKHKIDMLKHLAVIPSGNETEELKAVAVKNLQFALFGAAVTGETSSPPDISRSPLPRDHPRRQRRGDSRCPSNQSEQEEFHHELEVLRHADAVEGLEFDARHNQDTTGRRLPAYQEGNVKEIACHGTEITLQEKTLCLS</sequence>
<dbReference type="AlphaFoldDB" id="A0A6A5ZXH5"/>
<dbReference type="EMBL" id="ML977522">
    <property type="protein sequence ID" value="KAF2123725.1"/>
    <property type="molecule type" value="Genomic_DNA"/>
</dbReference>
<evidence type="ECO:0000313" key="3">
    <source>
        <dbReference type="Proteomes" id="UP000799771"/>
    </source>
</evidence>
<gene>
    <name evidence="2" type="ORF">P153DRAFT_391140</name>
</gene>
<reference evidence="2" key="1">
    <citation type="journal article" date="2020" name="Stud. Mycol.">
        <title>101 Dothideomycetes genomes: a test case for predicting lifestyles and emergence of pathogens.</title>
        <authorList>
            <person name="Haridas S."/>
            <person name="Albert R."/>
            <person name="Binder M."/>
            <person name="Bloem J."/>
            <person name="Labutti K."/>
            <person name="Salamov A."/>
            <person name="Andreopoulos B."/>
            <person name="Baker S."/>
            <person name="Barry K."/>
            <person name="Bills G."/>
            <person name="Bluhm B."/>
            <person name="Cannon C."/>
            <person name="Castanera R."/>
            <person name="Culley D."/>
            <person name="Daum C."/>
            <person name="Ezra D."/>
            <person name="Gonzalez J."/>
            <person name="Henrissat B."/>
            <person name="Kuo A."/>
            <person name="Liang C."/>
            <person name="Lipzen A."/>
            <person name="Lutzoni F."/>
            <person name="Magnuson J."/>
            <person name="Mondo S."/>
            <person name="Nolan M."/>
            <person name="Ohm R."/>
            <person name="Pangilinan J."/>
            <person name="Park H.-J."/>
            <person name="Ramirez L."/>
            <person name="Alfaro M."/>
            <person name="Sun H."/>
            <person name="Tritt A."/>
            <person name="Yoshinaga Y."/>
            <person name="Zwiers L.-H."/>
            <person name="Turgeon B."/>
            <person name="Goodwin S."/>
            <person name="Spatafora J."/>
            <person name="Crous P."/>
            <person name="Grigoriev I."/>
        </authorList>
    </citation>
    <scope>NUCLEOTIDE SEQUENCE</scope>
    <source>
        <strain evidence="2">CBS 119687</strain>
    </source>
</reference>